<evidence type="ECO:0000256" key="1">
    <source>
        <dbReference type="SAM" id="MobiDB-lite"/>
    </source>
</evidence>
<dbReference type="AlphaFoldDB" id="A0A8S3WW40"/>
<feature type="compositionally biased region" description="Basic and acidic residues" evidence="1">
    <location>
        <begin position="539"/>
        <end position="571"/>
    </location>
</feature>
<dbReference type="InterPro" id="IPR029526">
    <property type="entry name" value="PGBD"/>
</dbReference>
<evidence type="ECO:0000313" key="3">
    <source>
        <dbReference type="EMBL" id="CAG4982481.1"/>
    </source>
</evidence>
<dbReference type="Proteomes" id="UP000691718">
    <property type="component" value="Unassembled WGS sequence"/>
</dbReference>
<dbReference type="OrthoDB" id="118105at2759"/>
<feature type="domain" description="PiggyBac transposable element-derived protein" evidence="2">
    <location>
        <begin position="48"/>
        <end position="353"/>
    </location>
</feature>
<feature type="compositionally biased region" description="Basic and acidic residues" evidence="1">
    <location>
        <begin position="507"/>
        <end position="523"/>
    </location>
</feature>
<name>A0A8S3WW40_PARAO</name>
<feature type="region of interest" description="Disordered" evidence="1">
    <location>
        <begin position="955"/>
        <end position="978"/>
    </location>
</feature>
<dbReference type="Pfam" id="PF13843">
    <property type="entry name" value="DDE_Tnp_1_7"/>
    <property type="match status" value="1"/>
</dbReference>
<evidence type="ECO:0000259" key="2">
    <source>
        <dbReference type="Pfam" id="PF13843"/>
    </source>
</evidence>
<comment type="caution">
    <text evidence="3">The sequence shown here is derived from an EMBL/GenBank/DDBJ whole genome shotgun (WGS) entry which is preliminary data.</text>
</comment>
<dbReference type="EMBL" id="CAJQZP010000746">
    <property type="protein sequence ID" value="CAG4982481.1"/>
    <property type="molecule type" value="Genomic_DNA"/>
</dbReference>
<dbReference type="PANTHER" id="PTHR47272">
    <property type="entry name" value="DDE_TNP_1_7 DOMAIN-CONTAINING PROTEIN"/>
    <property type="match status" value="1"/>
</dbReference>
<keyword evidence="4" id="KW-1185">Reference proteome</keyword>
<feature type="region of interest" description="Disordered" evidence="1">
    <location>
        <begin position="479"/>
        <end position="571"/>
    </location>
</feature>
<feature type="compositionally biased region" description="Basic and acidic residues" evidence="1">
    <location>
        <begin position="480"/>
        <end position="498"/>
    </location>
</feature>
<proteinExistence type="predicted"/>
<protein>
    <submittedName>
        <fullName evidence="3">(apollo) hypothetical protein</fullName>
    </submittedName>
</protein>
<gene>
    <name evidence="3" type="ORF">PAPOLLO_LOCUS10451</name>
</gene>
<feature type="compositionally biased region" description="Basic residues" evidence="1">
    <location>
        <begin position="524"/>
        <end position="535"/>
    </location>
</feature>
<feature type="compositionally biased region" description="Polar residues" evidence="1">
    <location>
        <begin position="964"/>
        <end position="978"/>
    </location>
</feature>
<reference evidence="3" key="1">
    <citation type="submission" date="2021-04" db="EMBL/GenBank/DDBJ databases">
        <authorList>
            <person name="Tunstrom K."/>
        </authorList>
    </citation>
    <scope>NUCLEOTIDE SEQUENCE</scope>
</reference>
<evidence type="ECO:0000313" key="4">
    <source>
        <dbReference type="Proteomes" id="UP000691718"/>
    </source>
</evidence>
<dbReference type="PANTHER" id="PTHR47272:SF2">
    <property type="entry name" value="PIGGYBAC TRANSPOSABLE ELEMENT-DERIVED PROTEIN 3-LIKE"/>
    <property type="match status" value="1"/>
</dbReference>
<organism evidence="3 4">
    <name type="scientific">Parnassius apollo</name>
    <name type="common">Apollo butterfly</name>
    <name type="synonym">Papilio apollo</name>
    <dbReference type="NCBI Taxonomy" id="110799"/>
    <lineage>
        <taxon>Eukaryota</taxon>
        <taxon>Metazoa</taxon>
        <taxon>Ecdysozoa</taxon>
        <taxon>Arthropoda</taxon>
        <taxon>Hexapoda</taxon>
        <taxon>Insecta</taxon>
        <taxon>Pterygota</taxon>
        <taxon>Neoptera</taxon>
        <taxon>Endopterygota</taxon>
        <taxon>Lepidoptera</taxon>
        <taxon>Glossata</taxon>
        <taxon>Ditrysia</taxon>
        <taxon>Papilionoidea</taxon>
        <taxon>Papilionidae</taxon>
        <taxon>Parnassiinae</taxon>
        <taxon>Parnassini</taxon>
        <taxon>Parnassius</taxon>
        <taxon>Parnassius</taxon>
    </lineage>
</organism>
<sequence length="978" mass="111367">MATRGLSSEQIQSALELRDDDSIIEGISDEDDSISLTAHAETLQEGGESSRKNLGTTKDEMKIFFGICIAMSYLGLPRIKMYWMSKTRIPMIADRMTRDRFFRIRTNLKLVNDLDVDTAAKQNKFWKVQPLIETVRKACLENPRPQEVSIDEQIIPFWGQVSMRQFIRGKPNPCGLKNFVCTSPGGIPLDFFLYEGKGDSILPTGETEGLDIGGKVVMRLANNLPEGSKLYMDRYFTSIELLDKLYTEKKMQGTGTLKKSKIPKACNFKTDKQLKDQGRGSSDQLIQSYLKTNAGAGVRRRSNTSRLIGLMLFSNITKIWGGVDMLDRVISFYRISARSKKWTVRLIFHLFDFAAAAGWLVYRKEAQMLDTPKKDTLDYLEFKAEIANSLLYFTPAREQIIHLYEEVDDVPAEASQTSRKRKYVPQPPLQLRTAMAGHLPMIDNESGDHRCRLPGCKSKKARISIWCSLQLKKMRRYRQKIKDNPQKYEQQKKKDLQRIKTKRKKISQLDDADKDKIRKQWRDQKKRQRKNKKINKSNENQDKDNENIDRDGVSFRENSLSRKSRETTRKKLKDDDIENMLMRLEAGEISEDDAESDEDDLDFYPSRKDLQAVLEDKEVSDEEEVPETEECPDPPLVHEEIYQQASTSRSNVFPQINTRNLIWKKRSLEYKEESIAFLGLKDSLCTIKIWYISEKDIDEIAALLPQKLSIVVGTMQLHQIATQQPGTITYRDLGCFCGSQRGLCSCYEPKIHKFECPTTENRGIEAADTLDDIEPSDLMNVDVEINLEELSAMNDVNFSSIGDLTKPNQTNSALENVDEDFSFIGDSSKPNTIKANSSMDEVNSCSNGNTGKPNISQGDSAMDDVDFLSVGKVKTQNNGDIVIEVVDNTKTAKDKMSVKESTVMDYLNISYTNSTADNKPNVFKTDLVNDIQMLDQNTTNDEIIVEETTVMERPHISPTHPADYTQTNAVSQADSFNP</sequence>
<accession>A0A8S3WW40</accession>